<evidence type="ECO:0008006" key="4">
    <source>
        <dbReference type="Google" id="ProtNLM"/>
    </source>
</evidence>
<feature type="compositionally biased region" description="Polar residues" evidence="1">
    <location>
        <begin position="111"/>
        <end position="123"/>
    </location>
</feature>
<gene>
    <name evidence="2" type="ORF">AZOBR_p270166</name>
</gene>
<keyword evidence="2" id="KW-0614">Plasmid</keyword>
<name>A0A9P1NQK4_9PROT</name>
<sequence>MPRFAVAHGDWFGPNADANEIAVLTSLALMANPDGVCWPRQSKLAAMLGRSRKWVNSVIGGLKLKGLVEVIKNEGRGLTYRLVGHAALVKERRDTNSDSRCNRPRTAGVTAGNTEQNQESEPLNSEPEVKEEPVEPEIQEAAVAAYKSLTLASVTDRMHVQQAAQRVLGVRPVPWDARRQIVQHLAGLIQRGVVMINEFGGVELCPG</sequence>
<dbReference type="EMBL" id="HE577329">
    <property type="protein sequence ID" value="CCD01970.1"/>
    <property type="molecule type" value="Genomic_DNA"/>
</dbReference>
<dbReference type="AlphaFoldDB" id="A0A9P1NQK4"/>
<feature type="compositionally biased region" description="Basic and acidic residues" evidence="1">
    <location>
        <begin position="91"/>
        <end position="101"/>
    </location>
</feature>
<geneLocation type="plasmid" evidence="2 3">
    <name>AZOBR_p2</name>
</geneLocation>
<protein>
    <recommendedName>
        <fullName evidence="4">Helix-turn-helix domain-containing protein</fullName>
    </recommendedName>
</protein>
<accession>A0A9P1NQK4</accession>
<keyword evidence="3" id="KW-1185">Reference proteome</keyword>
<organism evidence="2 3">
    <name type="scientific">Azospirillum baldaniorum</name>
    <dbReference type="NCBI Taxonomy" id="1064539"/>
    <lineage>
        <taxon>Bacteria</taxon>
        <taxon>Pseudomonadati</taxon>
        <taxon>Pseudomonadota</taxon>
        <taxon>Alphaproteobacteria</taxon>
        <taxon>Rhodospirillales</taxon>
        <taxon>Azospirillaceae</taxon>
        <taxon>Azospirillum</taxon>
    </lineage>
</organism>
<reference evidence="2 3" key="1">
    <citation type="journal article" date="2011" name="PLoS Genet.">
        <title>Azospirillum genomes reveal transition of bacteria from aquatic to terrestrial environments.</title>
        <authorList>
            <person name="Wisniewski-Dye F."/>
            <person name="Borziak K."/>
            <person name="Khalsa-Moyers G."/>
            <person name="Alexandre G."/>
            <person name="Sukharnikov L.O."/>
            <person name="Wuichet K."/>
            <person name="Hurst G.B."/>
            <person name="McDonald W.H."/>
            <person name="Robertson J.S."/>
            <person name="Barbe V."/>
            <person name="Calteau A."/>
            <person name="Rouy Z."/>
            <person name="Mangenot S."/>
            <person name="Prigent-Combaret C."/>
            <person name="Normand P."/>
            <person name="Boyer M."/>
            <person name="Siguier P."/>
            <person name="Dessaux Y."/>
            <person name="Elmerich C."/>
            <person name="Condemine G."/>
            <person name="Krishnen G."/>
            <person name="Kennedy I."/>
            <person name="Paterson A.H."/>
            <person name="Gonzalez V."/>
            <person name="Mavingui P."/>
            <person name="Zhulin I.B."/>
        </authorList>
    </citation>
    <scope>NUCLEOTIDE SEQUENCE [LARGE SCALE GENOMIC DNA]</scope>
    <source>
        <strain evidence="2 3">Sp245</strain>
    </source>
</reference>
<dbReference type="RefSeq" id="WP_014242304.1">
    <property type="nucleotide sequence ID" value="NC_016618.1"/>
</dbReference>
<evidence type="ECO:0000256" key="1">
    <source>
        <dbReference type="SAM" id="MobiDB-lite"/>
    </source>
</evidence>
<dbReference type="KEGG" id="abs:AZOBR_p270166"/>
<evidence type="ECO:0000313" key="2">
    <source>
        <dbReference type="EMBL" id="CCD01970.1"/>
    </source>
</evidence>
<proteinExistence type="predicted"/>
<dbReference type="Proteomes" id="UP000007319">
    <property type="component" value="Plasmid AZOBR_p2"/>
</dbReference>
<dbReference type="Pfam" id="PF13730">
    <property type="entry name" value="HTH_36"/>
    <property type="match status" value="1"/>
</dbReference>
<feature type="region of interest" description="Disordered" evidence="1">
    <location>
        <begin position="91"/>
        <end position="132"/>
    </location>
</feature>
<evidence type="ECO:0000313" key="3">
    <source>
        <dbReference type="Proteomes" id="UP000007319"/>
    </source>
</evidence>